<dbReference type="RefSeq" id="WP_397077915.1">
    <property type="nucleotide sequence ID" value="NZ_JBITGY010000001.1"/>
</dbReference>
<evidence type="ECO:0000256" key="1">
    <source>
        <dbReference type="ARBA" id="ARBA00006987"/>
    </source>
</evidence>
<gene>
    <name evidence="2" type="ORF">ACIBG2_01560</name>
</gene>
<dbReference type="InterPro" id="IPR005064">
    <property type="entry name" value="BUG"/>
</dbReference>
<dbReference type="PROSITE" id="PS51257">
    <property type="entry name" value="PROKAR_LIPOPROTEIN"/>
    <property type="match status" value="1"/>
</dbReference>
<organism evidence="2 3">
    <name type="scientific">Nonomuraea typhae</name>
    <dbReference type="NCBI Taxonomy" id="2603600"/>
    <lineage>
        <taxon>Bacteria</taxon>
        <taxon>Bacillati</taxon>
        <taxon>Actinomycetota</taxon>
        <taxon>Actinomycetes</taxon>
        <taxon>Streptosporangiales</taxon>
        <taxon>Streptosporangiaceae</taxon>
        <taxon>Nonomuraea</taxon>
    </lineage>
</organism>
<name>A0ABW7YL45_9ACTN</name>
<comment type="similarity">
    <text evidence="1">Belongs to the UPF0065 (bug) family.</text>
</comment>
<sequence length="308" mass="31798">MRRRQFFALGLGAAACAAGCGTARSGTAGDLGTISVLPAGERWSPVAQALYRTLRRTGHPVTGTGGATTLTVTGLAALAAGEMSGLRPLHLTGTPLARLTGHTEALFVPAGSRLPDFAAFAAHLLARPERTYLAGGPLGEADHLLFGLIAQGLGADVRKIDYTGYPGAAEAAAAMLGGKVAAATGRLHDWLPRVDSGKVRVLAVSSAAPVPGLDAPTLLECGVRIDFADWCAVVGPAMTGERRGAAVRVVEEAIGSAPWAQACRDHGWEAIPLTGDGFATWLATEGERTRKVLRELGMLDTPSTTYRG</sequence>
<dbReference type="Proteomes" id="UP001612741">
    <property type="component" value="Unassembled WGS sequence"/>
</dbReference>
<dbReference type="PANTHER" id="PTHR42928">
    <property type="entry name" value="TRICARBOXYLATE-BINDING PROTEIN"/>
    <property type="match status" value="1"/>
</dbReference>
<reference evidence="2 3" key="1">
    <citation type="submission" date="2024-10" db="EMBL/GenBank/DDBJ databases">
        <title>The Natural Products Discovery Center: Release of the First 8490 Sequenced Strains for Exploring Actinobacteria Biosynthetic Diversity.</title>
        <authorList>
            <person name="Kalkreuter E."/>
            <person name="Kautsar S.A."/>
            <person name="Yang D."/>
            <person name="Bader C.D."/>
            <person name="Teijaro C.N."/>
            <person name="Fluegel L."/>
            <person name="Davis C.M."/>
            <person name="Simpson J.R."/>
            <person name="Lauterbach L."/>
            <person name="Steele A.D."/>
            <person name="Gui C."/>
            <person name="Meng S."/>
            <person name="Li G."/>
            <person name="Viehrig K."/>
            <person name="Ye F."/>
            <person name="Su P."/>
            <person name="Kiefer A.F."/>
            <person name="Nichols A."/>
            <person name="Cepeda A.J."/>
            <person name="Yan W."/>
            <person name="Fan B."/>
            <person name="Jiang Y."/>
            <person name="Adhikari A."/>
            <person name="Zheng C.-J."/>
            <person name="Schuster L."/>
            <person name="Cowan T.M."/>
            <person name="Smanski M.J."/>
            <person name="Chevrette M.G."/>
            <person name="De Carvalho L.P.S."/>
            <person name="Shen B."/>
        </authorList>
    </citation>
    <scope>NUCLEOTIDE SEQUENCE [LARGE SCALE GENOMIC DNA]</scope>
    <source>
        <strain evidence="2 3">NPDC050545</strain>
    </source>
</reference>
<dbReference type="PANTHER" id="PTHR42928:SF3">
    <property type="entry name" value="UPF0065 PROTEIN YFLP"/>
    <property type="match status" value="1"/>
</dbReference>
<comment type="caution">
    <text evidence="2">The sequence shown here is derived from an EMBL/GenBank/DDBJ whole genome shotgun (WGS) entry which is preliminary data.</text>
</comment>
<accession>A0ABW7YL45</accession>
<evidence type="ECO:0000313" key="3">
    <source>
        <dbReference type="Proteomes" id="UP001612741"/>
    </source>
</evidence>
<keyword evidence="3" id="KW-1185">Reference proteome</keyword>
<evidence type="ECO:0000313" key="2">
    <source>
        <dbReference type="EMBL" id="MFI6496038.1"/>
    </source>
</evidence>
<dbReference type="Pfam" id="PF03401">
    <property type="entry name" value="TctC"/>
    <property type="match status" value="1"/>
</dbReference>
<dbReference type="Gene3D" id="3.40.190.150">
    <property type="entry name" value="Bordetella uptake gene, domain 1"/>
    <property type="match status" value="1"/>
</dbReference>
<dbReference type="EMBL" id="JBITGY010000001">
    <property type="protein sequence ID" value="MFI6496038.1"/>
    <property type="molecule type" value="Genomic_DNA"/>
</dbReference>
<dbReference type="Gene3D" id="3.40.190.10">
    <property type="entry name" value="Periplasmic binding protein-like II"/>
    <property type="match status" value="1"/>
</dbReference>
<protein>
    <submittedName>
        <fullName evidence="2">Tripartite tricarboxylate transporter substrate-binding protein</fullName>
    </submittedName>
</protein>
<proteinExistence type="inferred from homology"/>
<dbReference type="InterPro" id="IPR042100">
    <property type="entry name" value="Bug_dom1"/>
</dbReference>